<dbReference type="SMART" id="SM00853">
    <property type="entry name" value="MutL_C"/>
    <property type="match status" value="1"/>
</dbReference>
<dbReference type="CDD" id="cd00782">
    <property type="entry name" value="MutL_Trans"/>
    <property type="match status" value="1"/>
</dbReference>
<dbReference type="AlphaFoldDB" id="A0A3N1VKX2"/>
<evidence type="ECO:0000256" key="1">
    <source>
        <dbReference type="ARBA" id="ARBA00006082"/>
    </source>
</evidence>
<protein>
    <recommendedName>
        <fullName evidence="2 5">DNA mismatch repair protein MutL</fullName>
    </recommendedName>
</protein>
<comment type="function">
    <text evidence="5">This protein is involved in the repair of mismatches in DNA. It is required for dam-dependent methyl-directed DNA mismatch repair. May act as a 'molecular matchmaker', a protein that promotes the formation of a stable complex between two or more DNA-binding proteins in an ATP-dependent manner without itself being part of a final effector complex.</text>
</comment>
<dbReference type="SMART" id="SM01340">
    <property type="entry name" value="DNA_mis_repair"/>
    <property type="match status" value="1"/>
</dbReference>
<dbReference type="FunFam" id="3.30.565.10:FF:000003">
    <property type="entry name" value="DNA mismatch repair endonuclease MutL"/>
    <property type="match status" value="1"/>
</dbReference>
<dbReference type="InterPro" id="IPR013507">
    <property type="entry name" value="DNA_mismatch_S5_2-like"/>
</dbReference>
<feature type="domain" description="DNA mismatch repair protein S5" evidence="8">
    <location>
        <begin position="209"/>
        <end position="327"/>
    </location>
</feature>
<dbReference type="InterPro" id="IPR036890">
    <property type="entry name" value="HATPase_C_sf"/>
</dbReference>
<dbReference type="GO" id="GO:0016887">
    <property type="term" value="F:ATP hydrolysis activity"/>
    <property type="evidence" value="ECO:0007669"/>
    <property type="project" value="InterPro"/>
</dbReference>
<dbReference type="InterPro" id="IPR042121">
    <property type="entry name" value="MutL_C_regsub"/>
</dbReference>
<dbReference type="EMBL" id="RJVA01000010">
    <property type="protein sequence ID" value="ROR01591.1"/>
    <property type="molecule type" value="Genomic_DNA"/>
</dbReference>
<dbReference type="InterPro" id="IPR002099">
    <property type="entry name" value="MutL/Mlh/PMS"/>
</dbReference>
<feature type="domain" description="MutL C-terminal dimerisation" evidence="7">
    <location>
        <begin position="419"/>
        <end position="559"/>
    </location>
</feature>
<dbReference type="GO" id="GO:0140664">
    <property type="term" value="F:ATP-dependent DNA damage sensor activity"/>
    <property type="evidence" value="ECO:0007669"/>
    <property type="project" value="InterPro"/>
</dbReference>
<sequence length="602" mass="66457">MGKIKVLSDQLCNQIAAGEVVERPAAVVKELVENSVDAASQRIRVLMHKGGRSLVRVVDDGEGMSPEDALLALERHATSKIASVDDLQNIRSMGFRGEALPSIAAVSRLELVTREKESVLGVRILVEGGAIRTVEEVGCPAGTSITVRDLFFNMPARRKFLRAVDTEAAHISDMFLRLALAHPELSWQLVHQDRKVHDFPKASSLQDRAYQVFGPPLAKTLLPVDFQAEHVAVRGLMGPPELQRANTRSLYLFVNKRPVKDTLLIHAVLTAYETLLPKGSYPFGILFVDVIPRLVDVNVHPTKREVRFRDPSLVMDLVRQALTQALASAMHASWSRTFYVSASSLNPSGKPTAAREGQSALPTSQEAHRHEVERSPEGSEPVQLAWLHQPLEPTSAQDPSLAASSSHASALLGFSSLKILGQLASSYILLEAPDGLILIDQHAAHERICYERLRQRSPSPGSQRLAPPQVLDLPPVEADALKRWLPDLQRLGFEVEPFGGGSFVIHAMPSVLKTVDPGLLLRRLVEKTPAEDRTPRLELLEHLAHTAACHSSVRAGQRLTMEAIRHLLAELDALELSATCPHGRPLWWKITLDQIQRFFHRS</sequence>
<feature type="compositionally biased region" description="Basic and acidic residues" evidence="6">
    <location>
        <begin position="366"/>
        <end position="377"/>
    </location>
</feature>
<dbReference type="PROSITE" id="PS00058">
    <property type="entry name" value="DNA_MISMATCH_REPAIR_1"/>
    <property type="match status" value="1"/>
</dbReference>
<evidence type="ECO:0000256" key="6">
    <source>
        <dbReference type="SAM" id="MobiDB-lite"/>
    </source>
</evidence>
<dbReference type="InterPro" id="IPR038973">
    <property type="entry name" value="MutL/Mlh/Pms-like"/>
</dbReference>
<comment type="caution">
    <text evidence="9">The sequence shown here is derived from an EMBL/GenBank/DDBJ whole genome shotgun (WGS) entry which is preliminary data.</text>
</comment>
<keyword evidence="4 5" id="KW-0234">DNA repair</keyword>
<dbReference type="NCBIfam" id="TIGR00585">
    <property type="entry name" value="mutl"/>
    <property type="match status" value="1"/>
</dbReference>
<evidence type="ECO:0000256" key="3">
    <source>
        <dbReference type="ARBA" id="ARBA00022763"/>
    </source>
</evidence>
<comment type="similarity">
    <text evidence="1 5">Belongs to the DNA mismatch repair MutL/HexB family.</text>
</comment>
<evidence type="ECO:0000259" key="7">
    <source>
        <dbReference type="SMART" id="SM00853"/>
    </source>
</evidence>
<dbReference type="InterPro" id="IPR037198">
    <property type="entry name" value="MutL_C_sf"/>
</dbReference>
<evidence type="ECO:0000313" key="9">
    <source>
        <dbReference type="EMBL" id="ROR01591.1"/>
    </source>
</evidence>
<dbReference type="Gene3D" id="3.30.1540.20">
    <property type="entry name" value="MutL, C-terminal domain, dimerisation subdomain"/>
    <property type="match status" value="1"/>
</dbReference>
<dbReference type="RefSeq" id="WP_170161567.1">
    <property type="nucleotide sequence ID" value="NZ_RJVA01000010.1"/>
</dbReference>
<dbReference type="SUPFAM" id="SSF54211">
    <property type="entry name" value="Ribosomal protein S5 domain 2-like"/>
    <property type="match status" value="1"/>
</dbReference>
<dbReference type="Gene3D" id="3.30.230.10">
    <property type="match status" value="1"/>
</dbReference>
<dbReference type="SUPFAM" id="SSF118116">
    <property type="entry name" value="DNA mismatch repair protein MutL"/>
    <property type="match status" value="1"/>
</dbReference>
<dbReference type="InterPro" id="IPR020667">
    <property type="entry name" value="DNA_mismatch_repair_MutL"/>
</dbReference>
<organism evidence="9 10">
    <name type="scientific">Desulfosoma caldarium</name>
    <dbReference type="NCBI Taxonomy" id="610254"/>
    <lineage>
        <taxon>Bacteria</taxon>
        <taxon>Pseudomonadati</taxon>
        <taxon>Thermodesulfobacteriota</taxon>
        <taxon>Syntrophobacteria</taxon>
        <taxon>Syntrophobacterales</taxon>
        <taxon>Syntrophobacteraceae</taxon>
        <taxon>Desulfosoma</taxon>
    </lineage>
</organism>
<dbReference type="PANTHER" id="PTHR10073:SF12">
    <property type="entry name" value="DNA MISMATCH REPAIR PROTEIN MLH1"/>
    <property type="match status" value="1"/>
</dbReference>
<dbReference type="InterPro" id="IPR014762">
    <property type="entry name" value="DNA_mismatch_repair_CS"/>
</dbReference>
<reference evidence="9 10" key="1">
    <citation type="submission" date="2018-11" db="EMBL/GenBank/DDBJ databases">
        <title>Genomic Encyclopedia of Type Strains, Phase IV (KMG-IV): sequencing the most valuable type-strain genomes for metagenomic binning, comparative biology and taxonomic classification.</title>
        <authorList>
            <person name="Goeker M."/>
        </authorList>
    </citation>
    <scope>NUCLEOTIDE SEQUENCE [LARGE SCALE GENOMIC DNA]</scope>
    <source>
        <strain evidence="9 10">DSM 22027</strain>
    </source>
</reference>
<evidence type="ECO:0000256" key="5">
    <source>
        <dbReference type="HAMAP-Rule" id="MF_00149"/>
    </source>
</evidence>
<gene>
    <name evidence="5" type="primary">mutL</name>
    <name evidence="9" type="ORF">EDC27_0770</name>
</gene>
<accession>A0A3N1VKX2</accession>
<dbReference type="InterPro" id="IPR020568">
    <property type="entry name" value="Ribosomal_Su5_D2-typ_SF"/>
</dbReference>
<keyword evidence="3 5" id="KW-0227">DNA damage</keyword>
<dbReference type="GO" id="GO:0030983">
    <property type="term" value="F:mismatched DNA binding"/>
    <property type="evidence" value="ECO:0007669"/>
    <property type="project" value="InterPro"/>
</dbReference>
<dbReference type="PANTHER" id="PTHR10073">
    <property type="entry name" value="DNA MISMATCH REPAIR PROTEIN MLH, PMS, MUTL"/>
    <property type="match status" value="1"/>
</dbReference>
<evidence type="ECO:0000313" key="10">
    <source>
        <dbReference type="Proteomes" id="UP000276223"/>
    </source>
</evidence>
<proteinExistence type="inferred from homology"/>
<dbReference type="HAMAP" id="MF_00149">
    <property type="entry name" value="DNA_mis_repair"/>
    <property type="match status" value="1"/>
</dbReference>
<feature type="region of interest" description="Disordered" evidence="6">
    <location>
        <begin position="349"/>
        <end position="381"/>
    </location>
</feature>
<dbReference type="InterPro" id="IPR014721">
    <property type="entry name" value="Ribsml_uS5_D2-typ_fold_subgr"/>
</dbReference>
<dbReference type="Gene3D" id="3.30.565.10">
    <property type="entry name" value="Histidine kinase-like ATPase, C-terminal domain"/>
    <property type="match status" value="1"/>
</dbReference>
<evidence type="ECO:0000256" key="2">
    <source>
        <dbReference type="ARBA" id="ARBA00021975"/>
    </source>
</evidence>
<dbReference type="Pfam" id="PF01119">
    <property type="entry name" value="DNA_mis_repair"/>
    <property type="match status" value="1"/>
</dbReference>
<evidence type="ECO:0000259" key="8">
    <source>
        <dbReference type="SMART" id="SM01340"/>
    </source>
</evidence>
<keyword evidence="10" id="KW-1185">Reference proteome</keyword>
<dbReference type="SUPFAM" id="SSF55874">
    <property type="entry name" value="ATPase domain of HSP90 chaperone/DNA topoisomerase II/histidine kinase"/>
    <property type="match status" value="1"/>
</dbReference>
<dbReference type="InterPro" id="IPR014790">
    <property type="entry name" value="MutL_C"/>
</dbReference>
<dbReference type="CDD" id="cd16926">
    <property type="entry name" value="HATPase_MutL-MLH-PMS-like"/>
    <property type="match status" value="1"/>
</dbReference>
<dbReference type="Proteomes" id="UP000276223">
    <property type="component" value="Unassembled WGS sequence"/>
</dbReference>
<dbReference type="Gene3D" id="3.30.1370.100">
    <property type="entry name" value="MutL, C-terminal domain, regulatory subdomain"/>
    <property type="match status" value="1"/>
</dbReference>
<dbReference type="GO" id="GO:0006298">
    <property type="term" value="P:mismatch repair"/>
    <property type="evidence" value="ECO:0007669"/>
    <property type="project" value="UniProtKB-UniRule"/>
</dbReference>
<evidence type="ECO:0000256" key="4">
    <source>
        <dbReference type="ARBA" id="ARBA00023204"/>
    </source>
</evidence>
<dbReference type="GO" id="GO:0032300">
    <property type="term" value="C:mismatch repair complex"/>
    <property type="evidence" value="ECO:0007669"/>
    <property type="project" value="InterPro"/>
</dbReference>
<dbReference type="Pfam" id="PF08676">
    <property type="entry name" value="MutL_C"/>
    <property type="match status" value="1"/>
</dbReference>
<dbReference type="GO" id="GO:0005524">
    <property type="term" value="F:ATP binding"/>
    <property type="evidence" value="ECO:0007669"/>
    <property type="project" value="InterPro"/>
</dbReference>
<dbReference type="Pfam" id="PF13589">
    <property type="entry name" value="HATPase_c_3"/>
    <property type="match status" value="1"/>
</dbReference>
<dbReference type="InterPro" id="IPR042120">
    <property type="entry name" value="MutL_C_dimsub"/>
</dbReference>
<name>A0A3N1VKX2_9BACT</name>